<dbReference type="Gene3D" id="3.50.80.20">
    <property type="entry name" value="D-Ala-D-Ala carboxypeptidase C, peptidase S13"/>
    <property type="match status" value="1"/>
</dbReference>
<keyword evidence="5" id="KW-0121">Carboxypeptidase</keyword>
<accession>A0ABQ2KHZ4</accession>
<keyword evidence="4" id="KW-0812">Transmembrane</keyword>
<proteinExistence type="inferred from homology"/>
<evidence type="ECO:0000256" key="3">
    <source>
        <dbReference type="SAM" id="MobiDB-lite"/>
    </source>
</evidence>
<protein>
    <submittedName>
        <fullName evidence="5">Peptidase S13 (D-alanyl-D-alanine carboxypeptidase)</fullName>
    </submittedName>
</protein>
<dbReference type="GO" id="GO:0004180">
    <property type="term" value="F:carboxypeptidase activity"/>
    <property type="evidence" value="ECO:0007669"/>
    <property type="project" value="UniProtKB-KW"/>
</dbReference>
<keyword evidence="5" id="KW-0645">Protease</keyword>
<dbReference type="EMBL" id="BMNE01000004">
    <property type="protein sequence ID" value="GGN83525.1"/>
    <property type="molecule type" value="Genomic_DNA"/>
</dbReference>
<sequence>MDQRGTGHPPYANEAPTVVIDRNTGETGSRGGRSSLWIWLSAVVVAVLMIAGGFAVIAKPWSPEFRHGGLTIAEPPRGQAAAAQVTPARSDAPAPTAAGIAAALAPVVGSPDLGAFAGQVTDPTSGTVLWSQDSTKAMIPSSTAKVMLVAAALLTLPDDQRVPTRIVAGAPGELVLVAGGDPTLTTRADGGYYTDGARIADLAAQVKASGRQVNAIVVDTSAYTGPTMAAGWDPIDIPEGSITPIEPIMLDGGRFDSSADYSPRTSTPALEAGRALAAELGVDPAAVRVGQAAKNGAELARVESAPLRVRLHDMMIYSDNVLAETIGRELAVATGREASFAGAVAATSAALTSAGFDIAGLQLADNSGLSVDDRVPPRLLDSIIATAAKPSGDAAMVPAGTQARPESDPRAAALAPLLDDLPVAGGTGTLAPRFVTQNRAGAGWVRAKTGTLSVASALVGYVLDRDGRVLTFALMSNDRLPEVSRPALDAVAGTLRNCGCS</sequence>
<evidence type="ECO:0000256" key="2">
    <source>
        <dbReference type="ARBA" id="ARBA00022801"/>
    </source>
</evidence>
<comment type="caution">
    <text evidence="5">The sequence shown here is derived from an EMBL/GenBank/DDBJ whole genome shotgun (WGS) entry which is preliminary data.</text>
</comment>
<reference evidence="6" key="1">
    <citation type="journal article" date="2019" name="Int. J. Syst. Evol. Microbiol.">
        <title>The Global Catalogue of Microorganisms (GCM) 10K type strain sequencing project: providing services to taxonomists for standard genome sequencing and annotation.</title>
        <authorList>
            <consortium name="The Broad Institute Genomics Platform"/>
            <consortium name="The Broad Institute Genome Sequencing Center for Infectious Disease"/>
            <person name="Wu L."/>
            <person name="Ma J."/>
        </authorList>
    </citation>
    <scope>NUCLEOTIDE SEQUENCE [LARGE SCALE GENOMIC DNA]</scope>
    <source>
        <strain evidence="6">CGMCC 4.7329</strain>
    </source>
</reference>
<dbReference type="InterPro" id="IPR012338">
    <property type="entry name" value="Beta-lactam/transpept-like"/>
</dbReference>
<dbReference type="PANTHER" id="PTHR30023">
    <property type="entry name" value="D-ALANYL-D-ALANINE CARBOXYPEPTIDASE"/>
    <property type="match status" value="1"/>
</dbReference>
<keyword evidence="6" id="KW-1185">Reference proteome</keyword>
<keyword evidence="4" id="KW-1133">Transmembrane helix</keyword>
<keyword evidence="2" id="KW-0378">Hydrolase</keyword>
<evidence type="ECO:0000313" key="6">
    <source>
        <dbReference type="Proteomes" id="UP000658127"/>
    </source>
</evidence>
<name>A0ABQ2KHZ4_9NOCA</name>
<comment type="similarity">
    <text evidence="1">Belongs to the peptidase S13 family.</text>
</comment>
<evidence type="ECO:0000256" key="4">
    <source>
        <dbReference type="SAM" id="Phobius"/>
    </source>
</evidence>
<dbReference type="Gene3D" id="3.40.710.10">
    <property type="entry name" value="DD-peptidase/beta-lactamase superfamily"/>
    <property type="match status" value="2"/>
</dbReference>
<feature type="region of interest" description="Disordered" evidence="3">
    <location>
        <begin position="1"/>
        <end position="31"/>
    </location>
</feature>
<organism evidence="5 6">
    <name type="scientific">Nocardia rhizosphaerihabitans</name>
    <dbReference type="NCBI Taxonomy" id="1691570"/>
    <lineage>
        <taxon>Bacteria</taxon>
        <taxon>Bacillati</taxon>
        <taxon>Actinomycetota</taxon>
        <taxon>Actinomycetes</taxon>
        <taxon>Mycobacteriales</taxon>
        <taxon>Nocardiaceae</taxon>
        <taxon>Nocardia</taxon>
    </lineage>
</organism>
<dbReference type="PANTHER" id="PTHR30023:SF0">
    <property type="entry name" value="PENICILLIN-SENSITIVE CARBOXYPEPTIDASE A"/>
    <property type="match status" value="1"/>
</dbReference>
<evidence type="ECO:0000313" key="5">
    <source>
        <dbReference type="EMBL" id="GGN83525.1"/>
    </source>
</evidence>
<dbReference type="InterPro" id="IPR000667">
    <property type="entry name" value="Peptidase_S13"/>
</dbReference>
<dbReference type="SUPFAM" id="SSF56601">
    <property type="entry name" value="beta-lactamase/transpeptidase-like"/>
    <property type="match status" value="1"/>
</dbReference>
<dbReference type="PRINTS" id="PR00922">
    <property type="entry name" value="DADACBPTASE3"/>
</dbReference>
<keyword evidence="4" id="KW-0472">Membrane</keyword>
<dbReference type="Pfam" id="PF02113">
    <property type="entry name" value="Peptidase_S13"/>
    <property type="match status" value="3"/>
</dbReference>
<feature type="transmembrane region" description="Helical" evidence="4">
    <location>
        <begin position="36"/>
        <end position="58"/>
    </location>
</feature>
<gene>
    <name evidence="5" type="ORF">GCM10011610_35890</name>
</gene>
<evidence type="ECO:0000256" key="1">
    <source>
        <dbReference type="ARBA" id="ARBA00006096"/>
    </source>
</evidence>
<dbReference type="Proteomes" id="UP000658127">
    <property type="component" value="Unassembled WGS sequence"/>
</dbReference>